<dbReference type="GO" id="GO:0043565">
    <property type="term" value="F:sequence-specific DNA binding"/>
    <property type="evidence" value="ECO:0007669"/>
    <property type="project" value="InterPro"/>
</dbReference>
<dbReference type="OrthoDB" id="6003540at2"/>
<dbReference type="SUPFAM" id="SSF46689">
    <property type="entry name" value="Homeodomain-like"/>
    <property type="match status" value="1"/>
</dbReference>
<evidence type="ECO:0000313" key="6">
    <source>
        <dbReference type="Proteomes" id="UP000256334"/>
    </source>
</evidence>
<dbReference type="Gene3D" id="1.10.10.60">
    <property type="entry name" value="Homeodomain-like"/>
    <property type="match status" value="1"/>
</dbReference>
<gene>
    <name evidence="5" type="ORF">C8D72_1830</name>
</gene>
<protein>
    <submittedName>
        <fullName evidence="5">AraC family transcriptional regulator</fullName>
    </submittedName>
</protein>
<sequence length="301" mass="34787">MKIAFHECKDVTQHAAQLPGWQQEFDQIETGHFAGEIVDIVGPGVRLYREKANLGVSQSIHFPADQWHFVLPLNWSSNSLYRFDALTVLPSCEEFLSVAPADYDLLVLSIERQHHPWLERDEKKLRLLEVAPALLTRLKQEWRLLTEYSRYVEGTLPAVTQQAMLRQLQGGIELLLDTPSQRVTSDDSGNYRTRRYIVDRCHALTRLRPDAPPSLMELCGQLKISRRTLQYSFQSETGQTPIHYLRALRLNAVRRRLLQDPTVPLADAAAQHGFFHQSYFTREYRRLFLEPPSVTRQRLAG</sequence>
<name>A0A3D9DW76_9GAMM</name>
<feature type="domain" description="HTH araC/xylS-type" evidence="4">
    <location>
        <begin position="199"/>
        <end position="298"/>
    </location>
</feature>
<dbReference type="GO" id="GO:0003700">
    <property type="term" value="F:DNA-binding transcription factor activity"/>
    <property type="evidence" value="ECO:0007669"/>
    <property type="project" value="InterPro"/>
</dbReference>
<evidence type="ECO:0000256" key="1">
    <source>
        <dbReference type="ARBA" id="ARBA00023015"/>
    </source>
</evidence>
<keyword evidence="1" id="KW-0805">Transcription regulation</keyword>
<keyword evidence="3" id="KW-0804">Transcription</keyword>
<comment type="caution">
    <text evidence="5">The sequence shown here is derived from an EMBL/GenBank/DDBJ whole genome shotgun (WGS) entry which is preliminary data.</text>
</comment>
<dbReference type="AlphaFoldDB" id="A0A3D9DW76"/>
<dbReference type="EMBL" id="QRDJ01000007">
    <property type="protein sequence ID" value="REC94996.1"/>
    <property type="molecule type" value="Genomic_DNA"/>
</dbReference>
<dbReference type="PANTHER" id="PTHR46796">
    <property type="entry name" value="HTH-TYPE TRANSCRIPTIONAL ACTIVATOR RHAS-RELATED"/>
    <property type="match status" value="1"/>
</dbReference>
<accession>A0A3D9DW76</accession>
<dbReference type="PROSITE" id="PS01124">
    <property type="entry name" value="HTH_ARAC_FAMILY_2"/>
    <property type="match status" value="1"/>
</dbReference>
<reference evidence="5 6" key="1">
    <citation type="submission" date="2018-07" db="EMBL/GenBank/DDBJ databases">
        <title>Genomic Encyclopedia of Type Strains, Phase IV (KMG-IV): sequencing the most valuable type-strain genomes for metagenomic binning, comparative biology and taxonomic classification.</title>
        <authorList>
            <person name="Goeker M."/>
        </authorList>
    </citation>
    <scope>NUCLEOTIDE SEQUENCE [LARGE SCALE GENOMIC DNA]</scope>
    <source>
        <strain evidence="5 6">DSM 14324</strain>
    </source>
</reference>
<dbReference type="InterPro" id="IPR009057">
    <property type="entry name" value="Homeodomain-like_sf"/>
</dbReference>
<dbReference type="Pfam" id="PF12833">
    <property type="entry name" value="HTH_18"/>
    <property type="match status" value="1"/>
</dbReference>
<keyword evidence="2" id="KW-0238">DNA-binding</keyword>
<evidence type="ECO:0000259" key="4">
    <source>
        <dbReference type="PROSITE" id="PS01124"/>
    </source>
</evidence>
<dbReference type="InterPro" id="IPR018060">
    <property type="entry name" value="HTH_AraC"/>
</dbReference>
<dbReference type="SMART" id="SM00342">
    <property type="entry name" value="HTH_ARAC"/>
    <property type="match status" value="1"/>
</dbReference>
<dbReference type="PANTHER" id="PTHR46796:SF12">
    <property type="entry name" value="HTH-TYPE DNA-BINDING TRANSCRIPTIONAL ACTIVATOR EUTR"/>
    <property type="match status" value="1"/>
</dbReference>
<proteinExistence type="predicted"/>
<evidence type="ECO:0000313" key="5">
    <source>
        <dbReference type="EMBL" id="REC94996.1"/>
    </source>
</evidence>
<dbReference type="InterPro" id="IPR050204">
    <property type="entry name" value="AraC_XylS_family_regulators"/>
</dbReference>
<keyword evidence="6" id="KW-1185">Reference proteome</keyword>
<evidence type="ECO:0000256" key="3">
    <source>
        <dbReference type="ARBA" id="ARBA00023163"/>
    </source>
</evidence>
<organism evidence="5 6">
    <name type="scientific">Kushneria indalinina DSM 14324</name>
    <dbReference type="NCBI Taxonomy" id="1122140"/>
    <lineage>
        <taxon>Bacteria</taxon>
        <taxon>Pseudomonadati</taxon>
        <taxon>Pseudomonadota</taxon>
        <taxon>Gammaproteobacteria</taxon>
        <taxon>Oceanospirillales</taxon>
        <taxon>Halomonadaceae</taxon>
        <taxon>Kushneria</taxon>
    </lineage>
</organism>
<evidence type="ECO:0000256" key="2">
    <source>
        <dbReference type="ARBA" id="ARBA00023125"/>
    </source>
</evidence>
<dbReference type="RefSeq" id="WP_115854083.1">
    <property type="nucleotide sequence ID" value="NZ_QRDJ01000007.1"/>
</dbReference>
<dbReference type="Proteomes" id="UP000256334">
    <property type="component" value="Unassembled WGS sequence"/>
</dbReference>